<dbReference type="PANTHER" id="PTHR12083:SF9">
    <property type="entry name" value="BIFUNCTIONAL POLYNUCLEOTIDE PHOSPHATASE_KINASE"/>
    <property type="match status" value="1"/>
</dbReference>
<reference evidence="1 2" key="1">
    <citation type="submission" date="2016-04" db="EMBL/GenBank/DDBJ databases">
        <title>A degradative enzymes factory behind the ericoid mycorrhizal symbiosis.</title>
        <authorList>
            <consortium name="DOE Joint Genome Institute"/>
            <person name="Martino E."/>
            <person name="Morin E."/>
            <person name="Grelet G."/>
            <person name="Kuo A."/>
            <person name="Kohler A."/>
            <person name="Daghino S."/>
            <person name="Barry K."/>
            <person name="Choi C."/>
            <person name="Cichocki N."/>
            <person name="Clum A."/>
            <person name="Copeland A."/>
            <person name="Hainaut M."/>
            <person name="Haridas S."/>
            <person name="Labutti K."/>
            <person name="Lindquist E."/>
            <person name="Lipzen A."/>
            <person name="Khouja H.-R."/>
            <person name="Murat C."/>
            <person name="Ohm R."/>
            <person name="Olson A."/>
            <person name="Spatafora J."/>
            <person name="Veneault-Fourrey C."/>
            <person name="Henrissat B."/>
            <person name="Grigoriev I."/>
            <person name="Martin F."/>
            <person name="Perotto S."/>
        </authorList>
    </citation>
    <scope>NUCLEOTIDE SEQUENCE [LARGE SCALE GENOMIC DNA]</scope>
    <source>
        <strain evidence="1 2">E</strain>
    </source>
</reference>
<dbReference type="EMBL" id="KZ613872">
    <property type="protein sequence ID" value="PMD53493.1"/>
    <property type="molecule type" value="Genomic_DNA"/>
</dbReference>
<keyword evidence="2" id="KW-1185">Reference proteome</keyword>
<evidence type="ECO:0000313" key="2">
    <source>
        <dbReference type="Proteomes" id="UP000235371"/>
    </source>
</evidence>
<dbReference type="InterPro" id="IPR027417">
    <property type="entry name" value="P-loop_NTPase"/>
</dbReference>
<dbReference type="GO" id="GO:0046403">
    <property type="term" value="F:polynucleotide 3'-phosphatase activity"/>
    <property type="evidence" value="ECO:0007669"/>
    <property type="project" value="TreeGrafter"/>
</dbReference>
<dbReference type="PANTHER" id="PTHR12083">
    <property type="entry name" value="BIFUNCTIONAL POLYNUCLEOTIDE PHOSPHATASE/KINASE"/>
    <property type="match status" value="1"/>
</dbReference>
<dbReference type="RefSeq" id="XP_024730397.1">
    <property type="nucleotide sequence ID" value="XM_024870589.1"/>
</dbReference>
<dbReference type="GO" id="GO:0006281">
    <property type="term" value="P:DNA repair"/>
    <property type="evidence" value="ECO:0007669"/>
    <property type="project" value="TreeGrafter"/>
</dbReference>
<sequence>MNIGVRFHTPEDFFLNITGEITGHKFDPAWFLENQSDWADLDLREQYRNKEMIVLVGAPGTGKSYFYKKVPQPLGYHQISLHKLGSQEKCAEEAEKSLAEETRVAIDNINSTAYSRQAWLSIARKYNIRATAMYFDLPFDLCLHNDTVRALGGDIGGSPLNQMAKDFLPKYQFIT</sequence>
<dbReference type="OrthoDB" id="19045at2759"/>
<evidence type="ECO:0000313" key="1">
    <source>
        <dbReference type="EMBL" id="PMD53493.1"/>
    </source>
</evidence>
<dbReference type="InParanoid" id="A0A2J6SS21"/>
<dbReference type="GeneID" id="36578671"/>
<dbReference type="STRING" id="1095630.A0A2J6SS21"/>
<dbReference type="GO" id="GO:0046404">
    <property type="term" value="F:ATP-dependent polydeoxyribonucleotide 5'-hydroxyl-kinase activity"/>
    <property type="evidence" value="ECO:0007669"/>
    <property type="project" value="TreeGrafter"/>
</dbReference>
<organism evidence="1 2">
    <name type="scientific">Hyaloscypha bicolor E</name>
    <dbReference type="NCBI Taxonomy" id="1095630"/>
    <lineage>
        <taxon>Eukaryota</taxon>
        <taxon>Fungi</taxon>
        <taxon>Dikarya</taxon>
        <taxon>Ascomycota</taxon>
        <taxon>Pezizomycotina</taxon>
        <taxon>Leotiomycetes</taxon>
        <taxon>Helotiales</taxon>
        <taxon>Hyaloscyphaceae</taxon>
        <taxon>Hyaloscypha</taxon>
        <taxon>Hyaloscypha bicolor</taxon>
    </lineage>
</organism>
<dbReference type="GO" id="GO:0003690">
    <property type="term" value="F:double-stranded DNA binding"/>
    <property type="evidence" value="ECO:0007669"/>
    <property type="project" value="TreeGrafter"/>
</dbReference>
<dbReference type="Gene3D" id="3.40.50.300">
    <property type="entry name" value="P-loop containing nucleotide triphosphate hydrolases"/>
    <property type="match status" value="1"/>
</dbReference>
<dbReference type="AlphaFoldDB" id="A0A2J6SS21"/>
<accession>A0A2J6SS21</accession>
<gene>
    <name evidence="1" type="ORF">K444DRAFT_148486</name>
</gene>
<dbReference type="Pfam" id="PF13671">
    <property type="entry name" value="AAA_33"/>
    <property type="match status" value="1"/>
</dbReference>
<dbReference type="SUPFAM" id="SSF52540">
    <property type="entry name" value="P-loop containing nucleoside triphosphate hydrolases"/>
    <property type="match status" value="1"/>
</dbReference>
<proteinExistence type="predicted"/>
<protein>
    <submittedName>
        <fullName evidence="1">Uncharacterized protein</fullName>
    </submittedName>
</protein>
<dbReference type="Proteomes" id="UP000235371">
    <property type="component" value="Unassembled WGS sequence"/>
</dbReference>
<name>A0A2J6SS21_9HELO</name>